<sequence>MALGPRGARWILALACGRAPDASSSLVRVCVMLRKTRWRRLSKDEIRFSLPSVHPGDASSIIRGHVGWILSIDATMVVVVLDLIEKSVQNINRKSDPTRKFFKGHRKSTPETLMFEGWKAEPREPRIPVKPRRSKHAATEFAGIHPKFVTAHLERLLDAGIDRHRESAAMQIRAKRTCYAAASSGARGWAELPDDLLRPIIALLSSFRDLLAFGSTCRPWRDFSAHTSSLYPLLLHPSTESQRYPCLLSLSDLRGMFLLRCSYGHLIFFDNKGFYIVNAFSGAKVVPPCLKSDNFIHISYATLTAPVASADSHLLVGSGGYLFQWRVGSDSWLEHYPKVPFLRIEQIVAFKGKTYTLGSFGSFCIVQFSPCLLVQKFEIMLEEDRTEDRYWTNQKTWLVVCDVLLLIKLEAVKRTSSEFFQFKAFKLKSLDAKNKKARWEKVDRLNNWAIFVSADGRCEALSFMNPERWGGRSNHIYFPSYQSEQPWAAVQLWQRANNHSTSSWLSKIGSQYHRLVPTWVLPAAFRRSMPWQSFFTAMAAVLLRISVPWQRFAYSLHMCIISWLGLFLIVFRLAKLWDGTMEVVSWISESGLVHTLHGLVRGME</sequence>
<evidence type="ECO:0000259" key="1">
    <source>
        <dbReference type="Pfam" id="PF03478"/>
    </source>
</evidence>
<organism evidence="3">
    <name type="scientific">Aegilops tauschii</name>
    <name type="common">Tausch's goatgrass</name>
    <name type="synonym">Aegilops squarrosa</name>
    <dbReference type="NCBI Taxonomy" id="37682"/>
    <lineage>
        <taxon>Eukaryota</taxon>
        <taxon>Viridiplantae</taxon>
        <taxon>Streptophyta</taxon>
        <taxon>Embryophyta</taxon>
        <taxon>Tracheophyta</taxon>
        <taxon>Spermatophyta</taxon>
        <taxon>Magnoliopsida</taxon>
        <taxon>Liliopsida</taxon>
        <taxon>Poales</taxon>
        <taxon>Poaceae</taxon>
        <taxon>BOP clade</taxon>
        <taxon>Pooideae</taxon>
        <taxon>Triticodae</taxon>
        <taxon>Triticeae</taxon>
        <taxon>Triticinae</taxon>
        <taxon>Aegilops</taxon>
    </lineage>
</organism>
<dbReference type="InterPro" id="IPR005174">
    <property type="entry name" value="KIB1-4_b-propeller"/>
</dbReference>
<dbReference type="EnsemblPlants" id="EMT27291">
    <property type="protein sequence ID" value="EMT27291"/>
    <property type="gene ID" value="F775_00139"/>
</dbReference>
<feature type="domain" description="F-box" evidence="2">
    <location>
        <begin position="189"/>
        <end position="231"/>
    </location>
</feature>
<dbReference type="CDD" id="cd09917">
    <property type="entry name" value="F-box_SF"/>
    <property type="match status" value="1"/>
</dbReference>
<dbReference type="AlphaFoldDB" id="M8CU45"/>
<reference evidence="3" key="1">
    <citation type="submission" date="2015-06" db="UniProtKB">
        <authorList>
            <consortium name="EnsemblPlants"/>
        </authorList>
    </citation>
    <scope>IDENTIFICATION</scope>
</reference>
<evidence type="ECO:0000259" key="2">
    <source>
        <dbReference type="Pfam" id="PF12937"/>
    </source>
</evidence>
<dbReference type="InterPro" id="IPR036047">
    <property type="entry name" value="F-box-like_dom_sf"/>
</dbReference>
<evidence type="ECO:0008006" key="4">
    <source>
        <dbReference type="Google" id="ProtNLM"/>
    </source>
</evidence>
<dbReference type="SUPFAM" id="SSF81383">
    <property type="entry name" value="F-box domain"/>
    <property type="match status" value="1"/>
</dbReference>
<proteinExistence type="predicted"/>
<dbReference type="Pfam" id="PF12937">
    <property type="entry name" value="F-box-like"/>
    <property type="match status" value="1"/>
</dbReference>
<dbReference type="PANTHER" id="PTHR33800">
    <property type="entry name" value="OS06G0113600 PROTEIN"/>
    <property type="match status" value="1"/>
</dbReference>
<accession>M8CU45</accession>
<dbReference type="PANTHER" id="PTHR33800:SF10">
    <property type="entry name" value="F-BOX DOMAIN-CONTAINING PROTEIN"/>
    <property type="match status" value="1"/>
</dbReference>
<feature type="domain" description="KIB1-4 beta-propeller" evidence="1">
    <location>
        <begin position="249"/>
        <end position="479"/>
    </location>
</feature>
<evidence type="ECO:0000313" key="3">
    <source>
        <dbReference type="EnsemblPlants" id="EMT27291"/>
    </source>
</evidence>
<dbReference type="Pfam" id="PF03478">
    <property type="entry name" value="Beta-prop_KIB1-4"/>
    <property type="match status" value="1"/>
</dbReference>
<protein>
    <recommendedName>
        <fullName evidence="4">F-box domain-containing protein</fullName>
    </recommendedName>
</protein>
<dbReference type="Gene3D" id="1.20.1280.50">
    <property type="match status" value="1"/>
</dbReference>
<dbReference type="InterPro" id="IPR001810">
    <property type="entry name" value="F-box_dom"/>
</dbReference>
<name>M8CU45_AEGTA</name>